<keyword evidence="2" id="KW-1185">Reference proteome</keyword>
<organism evidence="1 2">
    <name type="scientific">[Candida] jaroonii</name>
    <dbReference type="NCBI Taxonomy" id="467808"/>
    <lineage>
        <taxon>Eukaryota</taxon>
        <taxon>Fungi</taxon>
        <taxon>Dikarya</taxon>
        <taxon>Ascomycota</taxon>
        <taxon>Saccharomycotina</taxon>
        <taxon>Pichiomycetes</taxon>
        <taxon>Debaryomycetaceae</taxon>
        <taxon>Yamadazyma</taxon>
    </lineage>
</organism>
<proteinExistence type="predicted"/>
<gene>
    <name evidence="1" type="ORF">CLIB1444_10S04192</name>
</gene>
<dbReference type="Proteomes" id="UP001152531">
    <property type="component" value="Unassembled WGS sequence"/>
</dbReference>
<evidence type="ECO:0000313" key="1">
    <source>
        <dbReference type="EMBL" id="CAH6722691.1"/>
    </source>
</evidence>
<comment type="caution">
    <text evidence="1">The sequence shown here is derived from an EMBL/GenBank/DDBJ whole genome shotgun (WGS) entry which is preliminary data.</text>
</comment>
<name>A0ACA9YD84_9ASCO</name>
<protein>
    <submittedName>
        <fullName evidence="1">Uncharacterized protein</fullName>
    </submittedName>
</protein>
<dbReference type="EMBL" id="CALSDN010000010">
    <property type="protein sequence ID" value="CAH6722691.1"/>
    <property type="molecule type" value="Genomic_DNA"/>
</dbReference>
<sequence>MRSTIIANRLFRTQRFVMLIIVSCFFMMLLVLSITAHKHIKEANFDIYDKTQSKINEYYNSINHYWGDEGTDSKIESNETVENPDAEAVSGSEAGKAVEDSKKGNAGTEEGEVEAKPKVGAGVGAEPKVEDEPTVETEVEAEDQAGAQVEAQVEGEPKVEAQVEGEPKVEAEFDAGTGASKDESGDVNIALQDVTESPENAVKSDKDPDGSVMDKVSGP</sequence>
<reference evidence="1" key="1">
    <citation type="submission" date="2022-06" db="EMBL/GenBank/DDBJ databases">
        <authorList>
            <person name="Legras J.-L."/>
            <person name="Devillers H."/>
            <person name="Grondin C."/>
        </authorList>
    </citation>
    <scope>NUCLEOTIDE SEQUENCE</scope>
    <source>
        <strain evidence="1">CLIB 1444</strain>
    </source>
</reference>
<accession>A0ACA9YD84</accession>
<evidence type="ECO:0000313" key="2">
    <source>
        <dbReference type="Proteomes" id="UP001152531"/>
    </source>
</evidence>